<dbReference type="GO" id="GO:1901336">
    <property type="term" value="P:lactone biosynthetic process"/>
    <property type="evidence" value="ECO:0007669"/>
    <property type="project" value="UniProtKB-ARBA"/>
</dbReference>
<dbReference type="InterPro" id="IPR049900">
    <property type="entry name" value="PKS_mFAS_DH"/>
</dbReference>
<dbReference type="InterPro" id="IPR020807">
    <property type="entry name" value="PKS_DH"/>
</dbReference>
<dbReference type="PROSITE" id="PS52019">
    <property type="entry name" value="PKS_MFAS_DH"/>
    <property type="match status" value="1"/>
</dbReference>
<dbReference type="InterPro" id="IPR001227">
    <property type="entry name" value="Ac_transferase_dom_sf"/>
</dbReference>
<proteinExistence type="predicted"/>
<evidence type="ECO:0000256" key="4">
    <source>
        <dbReference type="ARBA" id="ARBA00023268"/>
    </source>
</evidence>
<dbReference type="GO" id="GO:0004312">
    <property type="term" value="F:fatty acid synthase activity"/>
    <property type="evidence" value="ECO:0007669"/>
    <property type="project" value="TreeGrafter"/>
</dbReference>
<dbReference type="InterPro" id="IPR016036">
    <property type="entry name" value="Malonyl_transacylase_ACP-bd"/>
</dbReference>
<keyword evidence="4" id="KW-0511">Multifunctional enzyme</keyword>
<keyword evidence="9" id="KW-1185">Reference proteome</keyword>
<dbReference type="EMBL" id="JAPZBO010000008">
    <property type="protein sequence ID" value="KAJ5307582.1"/>
    <property type="molecule type" value="Genomic_DNA"/>
</dbReference>
<feature type="region of interest" description="C-terminal hotdog fold" evidence="5">
    <location>
        <begin position="1076"/>
        <end position="1239"/>
    </location>
</feature>
<dbReference type="InterPro" id="IPR014031">
    <property type="entry name" value="Ketoacyl_synth_C"/>
</dbReference>
<sequence length="1333" mass="146480">MQGIPITIKFSDSEPFPEGIAIPGLGGNGEDLSILAADACMPMEIVGMGFRGPGDASDVERLWKMVVEQREGWKSIPKERWNNKAFHHRDHARHGTINVKEGHLMEEDLSLFDAPFFNMTGDEAAAMDPQQSLLLEMSYEGLENAGIPLSQFMGSKTSCFVRSLSADYTDLLLRDPECVPMYRCTNAGQSRAMASNRISYFFDLKGPSVTVDTACSGRLVACQSLQNGDASMAVTAGVNLILSHEFMSTMSMMRFLSPDGRCYTFGERANGYARGEAVDCLILKPLGDALRDQNTICAVIRGSGSNQDGRTLRITLPRGTTQETLIRDVYARADLDSKETEVVEANGTGTQGGDPIETGAISRAFGSAYESRPTIRIGSIKTNVGLLEGASGVAGVIKAVLMLENRMILPSRNFKAPNPRIQLEEWNLKVCKVFLGVLYLHCPDIIRFNQHLSHGNHLVPIGYPSTVSGMADPTLMSELKMPSGYLTSRGLQRWFLGPSNSGKKSQLDFAHQGWPSQRNRIFVLSGFDERSCQEQIRRLRDYLVAKQGLMNDEFMDDLAFTLNERRSRLLWKTAVIGDSVPTLIDVLSGTPQIRSSIRKRTLAFIFTGQGAQWADMGKELLHAYPVFRESITMIDAFLETLQAQFSVYGHSSGEIAAAYASGTLSLEDAMSIAYHRGVIASPLLTAQVHGGMMAIRMSSEEVQALLARMNSGKAVMACVNSPCSVTISGDAAAIDELDKGLKKSPVLSRRLAVDVAYHSHYMELVSNEYLKSIEHTAPKNPNNLTDPISFFSSVTGTELQPEALGPQDGVSNLLGQVKFAESVKKLCFETNTRHTGIGTPAGRRAKRVGTAQKPNVDFILEIGPHSALAAPVKQIIQADVKLKAADIEYASLLWIYPHIFLEHSRSYWAEPRMSKTYRHRESPRTDLLGATDNVACPFEPRWRNYLRISEIPWLKDHTIQSDIVFPAAGYICMAIEAAMQLVADIGDIAAFAWKVSIRSALIIPETAGIEIMTSLHFNHEADRSGSGYGFHVYSVSKENRGTEHCTGIVQAEKKHRATDGVKISEVGGSTTLPECDSEDFSVVNVDHLYERLRHIGLDYGPCFTNLTSAHTNDSDTCFAEIALPNTAAVMPMQFEHPLLIHPCTLDSMFHAIFATLSDNASLEKGPMIPVSIENIRVATCINSCAGGVLRACTQVQPDSGDTVLASIVAAEISDGMGSSEPRIYVKRLRCKRLDIATSDVKSSKHAPPLIFGVEWQPGPELLLGNVNSNRVLKEHVQSEEQSSLREHYENYATELIQDFLMRSDQHGQNQPDSVAHSTKQIQALESLLGDPRR</sequence>
<dbReference type="InterPro" id="IPR016039">
    <property type="entry name" value="Thiolase-like"/>
</dbReference>
<dbReference type="Pfam" id="PF02801">
    <property type="entry name" value="Ketoacyl-synt_C"/>
    <property type="match status" value="1"/>
</dbReference>
<feature type="region of interest" description="N-terminal hotdog fold" evidence="5">
    <location>
        <begin position="925"/>
        <end position="1056"/>
    </location>
</feature>
<dbReference type="InterPro" id="IPR020841">
    <property type="entry name" value="PKS_Beta-ketoAc_synthase_dom"/>
</dbReference>
<accession>A0A9W9U1G9</accession>
<protein>
    <submittedName>
        <fullName evidence="8">Uncharacterized protein</fullName>
    </submittedName>
</protein>
<dbReference type="GO" id="GO:0006633">
    <property type="term" value="P:fatty acid biosynthetic process"/>
    <property type="evidence" value="ECO:0007669"/>
    <property type="project" value="TreeGrafter"/>
</dbReference>
<evidence type="ECO:0000259" key="7">
    <source>
        <dbReference type="PROSITE" id="PS52019"/>
    </source>
</evidence>
<evidence type="ECO:0000313" key="8">
    <source>
        <dbReference type="EMBL" id="KAJ5307582.1"/>
    </source>
</evidence>
<dbReference type="InterPro" id="IPR014030">
    <property type="entry name" value="Ketoacyl_synth_N"/>
</dbReference>
<comment type="caution">
    <text evidence="8">The sequence shown here is derived from an EMBL/GenBank/DDBJ whole genome shotgun (WGS) entry which is preliminary data.</text>
</comment>
<reference evidence="8" key="2">
    <citation type="journal article" date="2023" name="IMA Fungus">
        <title>Comparative genomic study of the Penicillium genus elucidates a diverse pangenome and 15 lateral gene transfer events.</title>
        <authorList>
            <person name="Petersen C."/>
            <person name="Sorensen T."/>
            <person name="Nielsen M.R."/>
            <person name="Sondergaard T.E."/>
            <person name="Sorensen J.L."/>
            <person name="Fitzpatrick D.A."/>
            <person name="Frisvad J.C."/>
            <person name="Nielsen K.L."/>
        </authorList>
    </citation>
    <scope>NUCLEOTIDE SEQUENCE</scope>
    <source>
        <strain evidence="8">IBT 21472</strain>
    </source>
</reference>
<dbReference type="Pfam" id="PF14765">
    <property type="entry name" value="PS-DH"/>
    <property type="match status" value="1"/>
</dbReference>
<dbReference type="InterPro" id="IPR042104">
    <property type="entry name" value="PKS_dehydratase_sf"/>
</dbReference>
<dbReference type="GO" id="GO:0044550">
    <property type="term" value="P:secondary metabolite biosynthetic process"/>
    <property type="evidence" value="ECO:0007669"/>
    <property type="project" value="TreeGrafter"/>
</dbReference>
<dbReference type="SMART" id="SM00826">
    <property type="entry name" value="PKS_DH"/>
    <property type="match status" value="1"/>
</dbReference>
<dbReference type="InterPro" id="IPR014043">
    <property type="entry name" value="Acyl_transferase_dom"/>
</dbReference>
<feature type="active site" description="Proton donor; for dehydratase activity" evidence="5">
    <location>
        <position position="1146"/>
    </location>
</feature>
<reference evidence="8" key="1">
    <citation type="submission" date="2022-12" db="EMBL/GenBank/DDBJ databases">
        <authorList>
            <person name="Petersen C."/>
        </authorList>
    </citation>
    <scope>NUCLEOTIDE SEQUENCE</scope>
    <source>
        <strain evidence="8">IBT 21472</strain>
    </source>
</reference>
<dbReference type="PROSITE" id="PS52004">
    <property type="entry name" value="KS3_2"/>
    <property type="match status" value="1"/>
</dbReference>
<dbReference type="Gene3D" id="3.10.129.110">
    <property type="entry name" value="Polyketide synthase dehydratase"/>
    <property type="match status" value="1"/>
</dbReference>
<evidence type="ECO:0000256" key="1">
    <source>
        <dbReference type="ARBA" id="ARBA00022450"/>
    </source>
</evidence>
<keyword evidence="3" id="KW-0808">Transferase</keyword>
<dbReference type="Pfam" id="PF00109">
    <property type="entry name" value="ketoacyl-synt"/>
    <property type="match status" value="1"/>
</dbReference>
<dbReference type="CDD" id="cd00833">
    <property type="entry name" value="PKS"/>
    <property type="match status" value="1"/>
</dbReference>
<evidence type="ECO:0000259" key="6">
    <source>
        <dbReference type="PROSITE" id="PS52004"/>
    </source>
</evidence>
<keyword evidence="2" id="KW-0597">Phosphoprotein</keyword>
<dbReference type="InterPro" id="IPR049551">
    <property type="entry name" value="PKS_DH_C"/>
</dbReference>
<dbReference type="Gene3D" id="3.40.366.10">
    <property type="entry name" value="Malonyl-Coenzyme A Acyl Carrier Protein, domain 2"/>
    <property type="match status" value="2"/>
</dbReference>
<feature type="domain" description="PKS/mFAS DH" evidence="7">
    <location>
        <begin position="925"/>
        <end position="1239"/>
    </location>
</feature>
<dbReference type="PANTHER" id="PTHR43775">
    <property type="entry name" value="FATTY ACID SYNTHASE"/>
    <property type="match status" value="1"/>
</dbReference>
<dbReference type="InterPro" id="IPR049552">
    <property type="entry name" value="PKS_DH_N"/>
</dbReference>
<dbReference type="InterPro" id="IPR016035">
    <property type="entry name" value="Acyl_Trfase/lysoPLipase"/>
</dbReference>
<feature type="domain" description="Ketosynthase family 3 (KS3)" evidence="6">
    <location>
        <begin position="40"/>
        <end position="448"/>
    </location>
</feature>
<dbReference type="SUPFAM" id="SSF53901">
    <property type="entry name" value="Thiolase-like"/>
    <property type="match status" value="1"/>
</dbReference>
<organism evidence="8 9">
    <name type="scientific">Penicillium atrosanguineum</name>
    <dbReference type="NCBI Taxonomy" id="1132637"/>
    <lineage>
        <taxon>Eukaryota</taxon>
        <taxon>Fungi</taxon>
        <taxon>Dikarya</taxon>
        <taxon>Ascomycota</taxon>
        <taxon>Pezizomycotina</taxon>
        <taxon>Eurotiomycetes</taxon>
        <taxon>Eurotiomycetidae</taxon>
        <taxon>Eurotiales</taxon>
        <taxon>Aspergillaceae</taxon>
        <taxon>Penicillium</taxon>
    </lineage>
</organism>
<feature type="active site" description="Proton acceptor; for dehydratase activity" evidence="5">
    <location>
        <position position="957"/>
    </location>
</feature>
<keyword evidence="1" id="KW-0596">Phosphopantetheine</keyword>
<dbReference type="Gene3D" id="3.40.47.10">
    <property type="match status" value="1"/>
</dbReference>
<dbReference type="Pfam" id="PF21089">
    <property type="entry name" value="PKS_DH_N"/>
    <property type="match status" value="1"/>
</dbReference>
<dbReference type="Proteomes" id="UP001147746">
    <property type="component" value="Unassembled WGS sequence"/>
</dbReference>
<name>A0A9W9U1G9_9EURO</name>
<dbReference type="InterPro" id="IPR050091">
    <property type="entry name" value="PKS_NRPS_Biosynth_Enz"/>
</dbReference>
<dbReference type="SMART" id="SM00827">
    <property type="entry name" value="PKS_AT"/>
    <property type="match status" value="1"/>
</dbReference>
<evidence type="ECO:0000313" key="9">
    <source>
        <dbReference type="Proteomes" id="UP001147746"/>
    </source>
</evidence>
<dbReference type="PANTHER" id="PTHR43775:SF29">
    <property type="entry name" value="ASPERFURANONE POLYKETIDE SYNTHASE AFOG-RELATED"/>
    <property type="match status" value="1"/>
</dbReference>
<evidence type="ECO:0000256" key="3">
    <source>
        <dbReference type="ARBA" id="ARBA00022679"/>
    </source>
</evidence>
<dbReference type="SMART" id="SM00825">
    <property type="entry name" value="PKS_KS"/>
    <property type="match status" value="1"/>
</dbReference>
<dbReference type="SUPFAM" id="SSF55048">
    <property type="entry name" value="Probable ACP-binding domain of malonyl-CoA ACP transacylase"/>
    <property type="match status" value="1"/>
</dbReference>
<dbReference type="SUPFAM" id="SSF52151">
    <property type="entry name" value="FabD/lysophospholipase-like"/>
    <property type="match status" value="1"/>
</dbReference>
<evidence type="ECO:0000256" key="2">
    <source>
        <dbReference type="ARBA" id="ARBA00022553"/>
    </source>
</evidence>
<gene>
    <name evidence="8" type="ORF">N7476_008238</name>
</gene>
<dbReference type="Pfam" id="PF00698">
    <property type="entry name" value="Acyl_transf_1"/>
    <property type="match status" value="1"/>
</dbReference>
<evidence type="ECO:0000256" key="5">
    <source>
        <dbReference type="PROSITE-ProRule" id="PRU01363"/>
    </source>
</evidence>